<sequence>MTQTHKIWFFHVSDPTTLPRSVPVSVNHDDFDFEAFEPTFKNRLEELGYKTACLSLWELKEPLQIDQMLPSGIPLEAIATRLGKDASIHPFVTTRESESGPVCVVVESGGIQGAATGATKGHHDQGILNELNTWTERPHPLRSRETRRVLQNTSRGWQDF</sequence>
<name>A0ACB7ZS97_9AGAM</name>
<keyword evidence="2" id="KW-1185">Reference proteome</keyword>
<gene>
    <name evidence="1" type="ORF">BJ138DRAFT_117990</name>
</gene>
<organism evidence="1 2">
    <name type="scientific">Hygrophoropsis aurantiaca</name>
    <dbReference type="NCBI Taxonomy" id="72124"/>
    <lineage>
        <taxon>Eukaryota</taxon>
        <taxon>Fungi</taxon>
        <taxon>Dikarya</taxon>
        <taxon>Basidiomycota</taxon>
        <taxon>Agaricomycotina</taxon>
        <taxon>Agaricomycetes</taxon>
        <taxon>Agaricomycetidae</taxon>
        <taxon>Boletales</taxon>
        <taxon>Coniophorineae</taxon>
        <taxon>Hygrophoropsidaceae</taxon>
        <taxon>Hygrophoropsis</taxon>
    </lineage>
</organism>
<comment type="caution">
    <text evidence="1">The sequence shown here is derived from an EMBL/GenBank/DDBJ whole genome shotgun (WGS) entry which is preliminary data.</text>
</comment>
<dbReference type="Proteomes" id="UP000790377">
    <property type="component" value="Unassembled WGS sequence"/>
</dbReference>
<evidence type="ECO:0000313" key="2">
    <source>
        <dbReference type="Proteomes" id="UP000790377"/>
    </source>
</evidence>
<dbReference type="EMBL" id="MU268879">
    <property type="protein sequence ID" value="KAH7903577.1"/>
    <property type="molecule type" value="Genomic_DNA"/>
</dbReference>
<evidence type="ECO:0000313" key="1">
    <source>
        <dbReference type="EMBL" id="KAH7903577.1"/>
    </source>
</evidence>
<accession>A0ACB7ZS97</accession>
<protein>
    <submittedName>
        <fullName evidence="1">Uncharacterized protein</fullName>
    </submittedName>
</protein>
<proteinExistence type="predicted"/>
<reference evidence="1" key="1">
    <citation type="journal article" date="2021" name="New Phytol.">
        <title>Evolutionary innovations through gain and loss of genes in the ectomycorrhizal Boletales.</title>
        <authorList>
            <person name="Wu G."/>
            <person name="Miyauchi S."/>
            <person name="Morin E."/>
            <person name="Kuo A."/>
            <person name="Drula E."/>
            <person name="Varga T."/>
            <person name="Kohler A."/>
            <person name="Feng B."/>
            <person name="Cao Y."/>
            <person name="Lipzen A."/>
            <person name="Daum C."/>
            <person name="Hundley H."/>
            <person name="Pangilinan J."/>
            <person name="Johnson J."/>
            <person name="Barry K."/>
            <person name="LaButti K."/>
            <person name="Ng V."/>
            <person name="Ahrendt S."/>
            <person name="Min B."/>
            <person name="Choi I.G."/>
            <person name="Park H."/>
            <person name="Plett J.M."/>
            <person name="Magnuson J."/>
            <person name="Spatafora J.W."/>
            <person name="Nagy L.G."/>
            <person name="Henrissat B."/>
            <person name="Grigoriev I.V."/>
            <person name="Yang Z.L."/>
            <person name="Xu J."/>
            <person name="Martin F.M."/>
        </authorList>
    </citation>
    <scope>NUCLEOTIDE SEQUENCE</scope>
    <source>
        <strain evidence="1">ATCC 28755</strain>
    </source>
</reference>